<dbReference type="RefSeq" id="WP_225809901.1">
    <property type="nucleotide sequence ID" value="NZ_CABVOU010000033.1"/>
</dbReference>
<dbReference type="SUPFAM" id="SSF53850">
    <property type="entry name" value="Periplasmic binding protein-like II"/>
    <property type="match status" value="1"/>
</dbReference>
<proteinExistence type="predicted"/>
<dbReference type="AlphaFoldDB" id="A0A5K1I9Y5"/>
<sequence length="144" mass="15549">MPTRFTATGWGALLFCLMIGSAWAEVVVVVSVQNPVETLSRAELSDIYLGRLNRLPNGASVVPIDQREGTSTRGEFYKKYLGITPAQVKAHWSRLIFTGRGQPPRSVPGDDAVADVVAEAPNAIGYLDPGPGLVDDRLRVVTVE</sequence>
<protein>
    <recommendedName>
        <fullName evidence="3">Phosphate ABC transporter substrate-binding protein</fullName>
    </recommendedName>
</protein>
<name>A0A5K1I9Y5_9GAMM</name>
<evidence type="ECO:0000313" key="1">
    <source>
        <dbReference type="EMBL" id="VVZ95962.1"/>
    </source>
</evidence>
<dbReference type="EMBL" id="CABVOU010000033">
    <property type="protein sequence ID" value="VVZ95962.1"/>
    <property type="molecule type" value="Genomic_DNA"/>
</dbReference>
<dbReference type="Proteomes" id="UP000326725">
    <property type="component" value="Unassembled WGS sequence"/>
</dbReference>
<reference evidence="1 2" key="1">
    <citation type="submission" date="2019-09" db="EMBL/GenBank/DDBJ databases">
        <authorList>
            <person name="Criscuolo A."/>
        </authorList>
    </citation>
    <scope>NUCLEOTIDE SEQUENCE [LARGE SCALE GENOMIC DNA]</scope>
    <source>
        <strain evidence="2">3(2)</strain>
    </source>
</reference>
<dbReference type="Gene3D" id="3.40.190.10">
    <property type="entry name" value="Periplasmic binding protein-like II"/>
    <property type="match status" value="1"/>
</dbReference>
<accession>A0A5K1I9Y5</accession>
<evidence type="ECO:0000313" key="2">
    <source>
        <dbReference type="Proteomes" id="UP000326725"/>
    </source>
</evidence>
<gene>
    <name evidence="1" type="ORF">HALO32_02045</name>
</gene>
<evidence type="ECO:0008006" key="3">
    <source>
        <dbReference type="Google" id="ProtNLM"/>
    </source>
</evidence>
<organism evidence="1 2">
    <name type="scientific">Halomonas lysinitropha</name>
    <dbReference type="NCBI Taxonomy" id="2607506"/>
    <lineage>
        <taxon>Bacteria</taxon>
        <taxon>Pseudomonadati</taxon>
        <taxon>Pseudomonadota</taxon>
        <taxon>Gammaproteobacteria</taxon>
        <taxon>Oceanospirillales</taxon>
        <taxon>Halomonadaceae</taxon>
        <taxon>Halomonas</taxon>
    </lineage>
</organism>
<keyword evidence="2" id="KW-1185">Reference proteome</keyword>